<reference evidence="2" key="1">
    <citation type="submission" date="2021-03" db="EMBL/GenBank/DDBJ databases">
        <title>Comparative genomics and phylogenomic investigation of the class Geoglossomycetes provide insights into ecological specialization and systematics.</title>
        <authorList>
            <person name="Melie T."/>
            <person name="Pirro S."/>
            <person name="Miller A.N."/>
            <person name="Quandt A."/>
        </authorList>
    </citation>
    <scope>NUCLEOTIDE SEQUENCE</scope>
    <source>
        <strain evidence="2">GBOQ0MN5Z8</strain>
    </source>
</reference>
<dbReference type="EMBL" id="JAGHQL010000028">
    <property type="protein sequence ID" value="KAH0543714.1"/>
    <property type="molecule type" value="Genomic_DNA"/>
</dbReference>
<gene>
    <name evidence="2" type="ORF">FGG08_002030</name>
</gene>
<keyword evidence="3" id="KW-1185">Reference proteome</keyword>
<protein>
    <submittedName>
        <fullName evidence="2">Uncharacterized protein</fullName>
    </submittedName>
</protein>
<dbReference type="OrthoDB" id="1918685at2759"/>
<feature type="region of interest" description="Disordered" evidence="1">
    <location>
        <begin position="230"/>
        <end position="262"/>
    </location>
</feature>
<feature type="region of interest" description="Disordered" evidence="1">
    <location>
        <begin position="142"/>
        <end position="180"/>
    </location>
</feature>
<accession>A0A9P8ICH4</accession>
<evidence type="ECO:0000313" key="2">
    <source>
        <dbReference type="EMBL" id="KAH0543714.1"/>
    </source>
</evidence>
<evidence type="ECO:0000313" key="3">
    <source>
        <dbReference type="Proteomes" id="UP000698800"/>
    </source>
</evidence>
<organism evidence="2 3">
    <name type="scientific">Glutinoglossum americanum</name>
    <dbReference type="NCBI Taxonomy" id="1670608"/>
    <lineage>
        <taxon>Eukaryota</taxon>
        <taxon>Fungi</taxon>
        <taxon>Dikarya</taxon>
        <taxon>Ascomycota</taxon>
        <taxon>Pezizomycotina</taxon>
        <taxon>Geoglossomycetes</taxon>
        <taxon>Geoglossales</taxon>
        <taxon>Geoglossaceae</taxon>
        <taxon>Glutinoglossum</taxon>
    </lineage>
</organism>
<name>A0A9P8ICH4_9PEZI</name>
<dbReference type="AlphaFoldDB" id="A0A9P8ICH4"/>
<evidence type="ECO:0000256" key="1">
    <source>
        <dbReference type="SAM" id="MobiDB-lite"/>
    </source>
</evidence>
<feature type="compositionally biased region" description="Polar residues" evidence="1">
    <location>
        <begin position="143"/>
        <end position="154"/>
    </location>
</feature>
<sequence>MDAQKKAIMGLKPCIAELVRTQYCPPSMVLLVQMVMIVPVQTPKGLKHAFRMMMTDGEKTIQGTLVNFKCCKQYTTAKSVLIATLIADMHWFVVTREIVVGAFVMLEKYKLAKAARKNKNGSIAYLQVADLRAVGYVDGYDPSESTQSKTSQPAKHSAIESVEKGANTRPFTKKTRLLTAEGNPQTYGDITADCADNIAGKNQPPTMRVKLDPGETGSHPQIGIVVESLKEDSEESQPPTKRAKLDIGVTGGADQAPGTGQPDLINLLPSPLDAFPRNVYRRKIVEHWDRCHRVPFAQLQSPCSSSRAAHTVLKKDQSGPHSVDELTNEQVNTLYPQACISLSQYAIYSIEAGKSLKRISRPLDIVTLKSLAGLAKRQNRICDILAIIETSPSPIIKRPHLPPKRDIKLSDPTTLKRITLSVFVDAEHFTPAIGTICLIRNVRNHRYDGQSLNAYPEDCEGYDWFIPNPELMVSEDKIKWLRGWWEERLVRKREWAGCEVDESDPEFGYPAEGPPPRERVFGASSDEGDD</sequence>
<feature type="region of interest" description="Disordered" evidence="1">
    <location>
        <begin position="498"/>
        <end position="530"/>
    </location>
</feature>
<proteinExistence type="predicted"/>
<dbReference type="Proteomes" id="UP000698800">
    <property type="component" value="Unassembled WGS sequence"/>
</dbReference>
<comment type="caution">
    <text evidence="2">The sequence shown here is derived from an EMBL/GenBank/DDBJ whole genome shotgun (WGS) entry which is preliminary data.</text>
</comment>